<proteinExistence type="predicted"/>
<protein>
    <submittedName>
        <fullName evidence="2">Uncharacterized protein</fullName>
    </submittedName>
</protein>
<sequence>MSLLRPLQRSVKPTFTHLTSRSAPRTFTTSQLRQQEQYPSNQQQYPHPASRPAKSPSPSTNFYKSHSRALFKNLTMAFLSYQIFYWAWLTFETEAMKDEKGAEIRALEGEVRLLGSGRGTHVLEGKRLLDDPEENREGR</sequence>
<organism evidence="2 3">
    <name type="scientific">Lithohypha guttulata</name>
    <dbReference type="NCBI Taxonomy" id="1690604"/>
    <lineage>
        <taxon>Eukaryota</taxon>
        <taxon>Fungi</taxon>
        <taxon>Dikarya</taxon>
        <taxon>Ascomycota</taxon>
        <taxon>Pezizomycotina</taxon>
        <taxon>Eurotiomycetes</taxon>
        <taxon>Chaetothyriomycetidae</taxon>
        <taxon>Chaetothyriales</taxon>
        <taxon>Trichomeriaceae</taxon>
        <taxon>Lithohypha</taxon>
    </lineage>
</organism>
<dbReference type="EMBL" id="JAVRRG010000057">
    <property type="protein sequence ID" value="KAK5092458.1"/>
    <property type="molecule type" value="Genomic_DNA"/>
</dbReference>
<accession>A0ABR0KA22</accession>
<evidence type="ECO:0000256" key="1">
    <source>
        <dbReference type="SAM" id="MobiDB-lite"/>
    </source>
</evidence>
<feature type="compositionally biased region" description="Polar residues" evidence="1">
    <location>
        <begin position="11"/>
        <end position="33"/>
    </location>
</feature>
<comment type="caution">
    <text evidence="2">The sequence shown here is derived from an EMBL/GenBank/DDBJ whole genome shotgun (WGS) entry which is preliminary data.</text>
</comment>
<feature type="region of interest" description="Disordered" evidence="1">
    <location>
        <begin position="1"/>
        <end position="62"/>
    </location>
</feature>
<reference evidence="2 3" key="1">
    <citation type="submission" date="2023-08" db="EMBL/GenBank/DDBJ databases">
        <title>Black Yeasts Isolated from many extreme environments.</title>
        <authorList>
            <person name="Coleine C."/>
            <person name="Stajich J.E."/>
            <person name="Selbmann L."/>
        </authorList>
    </citation>
    <scope>NUCLEOTIDE SEQUENCE [LARGE SCALE GENOMIC DNA]</scope>
    <source>
        <strain evidence="2 3">CCFEE 5885</strain>
    </source>
</reference>
<keyword evidence="3" id="KW-1185">Reference proteome</keyword>
<gene>
    <name evidence="2" type="ORF">LTR24_005161</name>
</gene>
<evidence type="ECO:0000313" key="3">
    <source>
        <dbReference type="Proteomes" id="UP001345013"/>
    </source>
</evidence>
<evidence type="ECO:0000313" key="2">
    <source>
        <dbReference type="EMBL" id="KAK5092458.1"/>
    </source>
</evidence>
<feature type="compositionally biased region" description="Low complexity" evidence="1">
    <location>
        <begin position="34"/>
        <end position="59"/>
    </location>
</feature>
<name>A0ABR0KA22_9EURO</name>
<dbReference type="Proteomes" id="UP001345013">
    <property type="component" value="Unassembled WGS sequence"/>
</dbReference>